<dbReference type="GO" id="GO:0003676">
    <property type="term" value="F:nucleic acid binding"/>
    <property type="evidence" value="ECO:0007669"/>
    <property type="project" value="InterPro"/>
</dbReference>
<keyword evidence="5" id="KW-0479">Metal-binding</keyword>
<proteinExistence type="inferred from homology"/>
<sequence length="258" mass="28024">MLSIYTDGSSINNGRKNSRGAYAAVYPDTLESSFGRPLAADDSQTNQTAELTAILEGIRGLKSQRSVSGVVVRICTDSEYSINCLTKWVSGWRKKDWKTAAGKPVVHRTLLEEILKELEGLGGHQFVHVKAHTGGEDTDSKWNDLADQLANKAANDGKDVRPSDLTEKVVRFGTSVDDVLSGIPLKIMGGPVTETELVKAILANTASLDQKFLSAALISALKKTVQSKAYDLEKAKIHGAVAYKLVEKTHLTIEKLEE</sequence>
<evidence type="ECO:0000313" key="9">
    <source>
        <dbReference type="EMBL" id="QHS87116.1"/>
    </source>
</evidence>
<dbReference type="Pfam" id="PF00075">
    <property type="entry name" value="RNase_H"/>
    <property type="match status" value="1"/>
</dbReference>
<keyword evidence="7" id="KW-0378">Hydrolase</keyword>
<protein>
    <recommendedName>
        <fullName evidence="3">ribonuclease H</fullName>
        <ecNumber evidence="3">3.1.26.4</ecNumber>
    </recommendedName>
</protein>
<dbReference type="AlphaFoldDB" id="A0A6C0B4X2"/>
<dbReference type="PROSITE" id="PS50879">
    <property type="entry name" value="RNASE_H_1"/>
    <property type="match status" value="1"/>
</dbReference>
<accession>A0A6C0B4X2</accession>
<dbReference type="GO" id="GO:0043137">
    <property type="term" value="P:DNA replication, removal of RNA primer"/>
    <property type="evidence" value="ECO:0007669"/>
    <property type="project" value="TreeGrafter"/>
</dbReference>
<evidence type="ECO:0000256" key="2">
    <source>
        <dbReference type="ARBA" id="ARBA00005300"/>
    </source>
</evidence>
<dbReference type="InterPro" id="IPR012337">
    <property type="entry name" value="RNaseH-like_sf"/>
</dbReference>
<reference evidence="9" key="1">
    <citation type="journal article" date="2020" name="Nature">
        <title>Giant virus diversity and host interactions through global metagenomics.</title>
        <authorList>
            <person name="Schulz F."/>
            <person name="Roux S."/>
            <person name="Paez-Espino D."/>
            <person name="Jungbluth S."/>
            <person name="Walsh D.A."/>
            <person name="Denef V.J."/>
            <person name="McMahon K.D."/>
            <person name="Konstantinidis K.T."/>
            <person name="Eloe-Fadrosh E.A."/>
            <person name="Kyrpides N.C."/>
            <person name="Woyke T."/>
        </authorList>
    </citation>
    <scope>NUCLEOTIDE SEQUENCE</scope>
    <source>
        <strain evidence="9">GVMAG-M-3300009684-20</strain>
    </source>
</reference>
<organism evidence="9">
    <name type="scientific">viral metagenome</name>
    <dbReference type="NCBI Taxonomy" id="1070528"/>
    <lineage>
        <taxon>unclassified sequences</taxon>
        <taxon>metagenomes</taxon>
        <taxon>organismal metagenomes</taxon>
    </lineage>
</organism>
<dbReference type="PANTHER" id="PTHR10642:SF26">
    <property type="entry name" value="RIBONUCLEASE H1"/>
    <property type="match status" value="1"/>
</dbReference>
<dbReference type="EMBL" id="MN739078">
    <property type="protein sequence ID" value="QHS87116.1"/>
    <property type="molecule type" value="Genomic_DNA"/>
</dbReference>
<evidence type="ECO:0000256" key="3">
    <source>
        <dbReference type="ARBA" id="ARBA00012180"/>
    </source>
</evidence>
<dbReference type="PANTHER" id="PTHR10642">
    <property type="entry name" value="RIBONUCLEASE H1"/>
    <property type="match status" value="1"/>
</dbReference>
<evidence type="ECO:0000256" key="1">
    <source>
        <dbReference type="ARBA" id="ARBA00000077"/>
    </source>
</evidence>
<dbReference type="InterPro" id="IPR002156">
    <property type="entry name" value="RNaseH_domain"/>
</dbReference>
<evidence type="ECO:0000256" key="5">
    <source>
        <dbReference type="ARBA" id="ARBA00022723"/>
    </source>
</evidence>
<dbReference type="SUPFAM" id="SSF53098">
    <property type="entry name" value="Ribonuclease H-like"/>
    <property type="match status" value="1"/>
</dbReference>
<comment type="similarity">
    <text evidence="2">Belongs to the RNase H family.</text>
</comment>
<evidence type="ECO:0000259" key="8">
    <source>
        <dbReference type="PROSITE" id="PS50879"/>
    </source>
</evidence>
<dbReference type="Gene3D" id="3.30.420.10">
    <property type="entry name" value="Ribonuclease H-like superfamily/Ribonuclease H"/>
    <property type="match status" value="1"/>
</dbReference>
<dbReference type="CDD" id="cd09280">
    <property type="entry name" value="RNase_HI_eukaryote_like"/>
    <property type="match status" value="1"/>
</dbReference>
<name>A0A6C0B4X2_9ZZZZ</name>
<dbReference type="GO" id="GO:0046872">
    <property type="term" value="F:metal ion binding"/>
    <property type="evidence" value="ECO:0007669"/>
    <property type="project" value="UniProtKB-KW"/>
</dbReference>
<evidence type="ECO:0000256" key="4">
    <source>
        <dbReference type="ARBA" id="ARBA00022722"/>
    </source>
</evidence>
<dbReference type="EC" id="3.1.26.4" evidence="3"/>
<dbReference type="InterPro" id="IPR050092">
    <property type="entry name" value="RNase_H"/>
</dbReference>
<keyword evidence="6" id="KW-0255">Endonuclease</keyword>
<dbReference type="GO" id="GO:0004523">
    <property type="term" value="F:RNA-DNA hybrid ribonuclease activity"/>
    <property type="evidence" value="ECO:0007669"/>
    <property type="project" value="UniProtKB-EC"/>
</dbReference>
<feature type="domain" description="RNase H type-1" evidence="8">
    <location>
        <begin position="1"/>
        <end position="155"/>
    </location>
</feature>
<comment type="catalytic activity">
    <reaction evidence="1">
        <text>Endonucleolytic cleavage to 5'-phosphomonoester.</text>
        <dbReference type="EC" id="3.1.26.4"/>
    </reaction>
</comment>
<keyword evidence="4" id="KW-0540">Nuclease</keyword>
<evidence type="ECO:0000256" key="6">
    <source>
        <dbReference type="ARBA" id="ARBA00022759"/>
    </source>
</evidence>
<dbReference type="InterPro" id="IPR036397">
    <property type="entry name" value="RNaseH_sf"/>
</dbReference>
<evidence type="ECO:0000256" key="7">
    <source>
        <dbReference type="ARBA" id="ARBA00022801"/>
    </source>
</evidence>